<dbReference type="SUPFAM" id="SSF48264">
    <property type="entry name" value="Cytochrome P450"/>
    <property type="match status" value="1"/>
</dbReference>
<dbReference type="InterPro" id="IPR036396">
    <property type="entry name" value="Cyt_P450_sf"/>
</dbReference>
<keyword evidence="12" id="KW-0472">Membrane</keyword>
<keyword evidence="8" id="KW-1133">Transmembrane helix</keyword>
<evidence type="ECO:0000256" key="10">
    <source>
        <dbReference type="ARBA" id="ARBA00023004"/>
    </source>
</evidence>
<keyword evidence="11" id="KW-0503">Monooxygenase</keyword>
<dbReference type="InterPro" id="IPR017972">
    <property type="entry name" value="Cyt_P450_CS"/>
</dbReference>
<organism evidence="14 15">
    <name type="scientific">Thanatephorus cucumeris (strain AG1-IB / isolate 7/3/14)</name>
    <name type="common">Lettuce bottom rot fungus</name>
    <name type="synonym">Rhizoctonia solani</name>
    <dbReference type="NCBI Taxonomy" id="1108050"/>
    <lineage>
        <taxon>Eukaryota</taxon>
        <taxon>Fungi</taxon>
        <taxon>Dikarya</taxon>
        <taxon>Basidiomycota</taxon>
        <taxon>Agaricomycotina</taxon>
        <taxon>Agaricomycetes</taxon>
        <taxon>Cantharellales</taxon>
        <taxon>Ceratobasidiaceae</taxon>
        <taxon>Rhizoctonia</taxon>
        <taxon>Rhizoctonia solani AG-1</taxon>
    </lineage>
</organism>
<keyword evidence="6" id="KW-0812">Transmembrane</keyword>
<sequence length="920" mass="102500">MCQTRGGVNSTNCLTRQTEYHGKQPVCHRCASTDVECDGYTGASNLAQELSDPMIYPSAFPLSSAELVDFTPSGLVPSDSHMDNSCPLNAMTSDLSAPSEWADTTHTFDYAIDAAYTRDLGLGSTLAARSPQSALLSPTSRQGLTPPYQLGDTSYVGEALQTFSLPKRDARESMTTGQASLFTALLSLAQPGYEMFELGYTGAENDTAFELLPPNPNSEHPLSHTPVYHDQVDFPKYSQGENIINTRLGDTLALDRNVKSNTLPFILQSYALWVQTFWFEPIRVMSISREQIFREHSLRPESRWRMFITSNAVMAIIRTIDAASKDFGALELYTHRRITATTSSFGDNRGSDSEKALLTMDAYELIAVSLQVAPLSRVVKLMELLVPVFRRACPDPEGRQVNLPSILVHVSVGLGYYTMIDVLLSAAINRPMNFRYDTTTLPEVEEPIFNLTKGLGVRWAYGVPDKLVILLARMNGLLEDFGSNVDPLTIKQLEMEIEAIEAFVVPSADHNLDVGILAVQECWRQAAYIYLYMGLCGADSHDPRVVRTHGKFIEVFTRTKPGRMPDSFLILALPILGIATRHPDEQELLKRLPWLQYVPEWLPGTSWKRVARDWREHKERTFNGIYQWTKQRVIDGIDDYSIIASTLKETKGWGWDDKAIDEFGKHLGMVLYMDTSVSALVTFILAMVLFPDTQSKAQQEIDSVTGKNRLPTLKDRPRLPYVERLISEVLRWQPVSPLGLPHVAAREDVYHEYRIPKDAMLFGNIWAMSRDERVYVDPENFNPDRYLDNAVPVLPVFGWGSRLCPGIHLADSAVFITIASILATFNISGAINSDGSRVIPSTEPSSNALVYLLNALSDRGLNYMQSLFKIVFSSSIGAYVLIRLNFSCDLSAKTSSGLRPGLGGSKSFPLHDTIGPSANI</sequence>
<keyword evidence="9" id="KW-0560">Oxidoreductase</keyword>
<dbReference type="InterPro" id="IPR002401">
    <property type="entry name" value="Cyt_P450_E_grp-I"/>
</dbReference>
<keyword evidence="7 13" id="KW-0479">Metal-binding</keyword>
<dbReference type="PANTHER" id="PTHR46300:SF2">
    <property type="entry name" value="CYTOCHROME P450 MONOOXYGENASE ALNH-RELATED"/>
    <property type="match status" value="1"/>
</dbReference>
<dbReference type="PROSITE" id="PS00086">
    <property type="entry name" value="CYTOCHROME_P450"/>
    <property type="match status" value="1"/>
</dbReference>
<comment type="cofactor">
    <cofactor evidence="1 13">
        <name>heme</name>
        <dbReference type="ChEBI" id="CHEBI:30413"/>
    </cofactor>
</comment>
<accession>A0A0B7FAK5</accession>
<keyword evidence="5 13" id="KW-0349">Heme</keyword>
<dbReference type="GO" id="GO:0005506">
    <property type="term" value="F:iron ion binding"/>
    <property type="evidence" value="ECO:0007669"/>
    <property type="project" value="InterPro"/>
</dbReference>
<dbReference type="PRINTS" id="PR00463">
    <property type="entry name" value="EP450I"/>
</dbReference>
<dbReference type="GO" id="GO:0016020">
    <property type="term" value="C:membrane"/>
    <property type="evidence" value="ECO:0007669"/>
    <property type="project" value="UniProtKB-SubCell"/>
</dbReference>
<evidence type="ECO:0000313" key="14">
    <source>
        <dbReference type="EMBL" id="CEL53272.1"/>
    </source>
</evidence>
<evidence type="ECO:0000256" key="5">
    <source>
        <dbReference type="ARBA" id="ARBA00022617"/>
    </source>
</evidence>
<comment type="subcellular location">
    <subcellularLocation>
        <location evidence="2">Membrane</location>
    </subcellularLocation>
</comment>
<dbReference type="Proteomes" id="UP000059188">
    <property type="component" value="Unassembled WGS sequence"/>
</dbReference>
<name>A0A0B7FAK5_THACB</name>
<dbReference type="Pfam" id="PF00067">
    <property type="entry name" value="p450"/>
    <property type="match status" value="1"/>
</dbReference>
<dbReference type="GO" id="GO:0020037">
    <property type="term" value="F:heme binding"/>
    <property type="evidence" value="ECO:0007669"/>
    <property type="project" value="InterPro"/>
</dbReference>
<evidence type="ECO:0000256" key="7">
    <source>
        <dbReference type="ARBA" id="ARBA00022723"/>
    </source>
</evidence>
<dbReference type="GO" id="GO:0004497">
    <property type="term" value="F:monooxygenase activity"/>
    <property type="evidence" value="ECO:0007669"/>
    <property type="project" value="UniProtKB-KW"/>
</dbReference>
<dbReference type="InterPro" id="IPR050364">
    <property type="entry name" value="Cytochrome_P450_fung"/>
</dbReference>
<evidence type="ECO:0000256" key="9">
    <source>
        <dbReference type="ARBA" id="ARBA00023002"/>
    </source>
</evidence>
<keyword evidence="15" id="KW-1185">Reference proteome</keyword>
<evidence type="ECO:0000256" key="13">
    <source>
        <dbReference type="PIRSR" id="PIRSR602401-1"/>
    </source>
</evidence>
<evidence type="ECO:0000256" key="12">
    <source>
        <dbReference type="ARBA" id="ARBA00023136"/>
    </source>
</evidence>
<evidence type="ECO:0000256" key="4">
    <source>
        <dbReference type="ARBA" id="ARBA00010617"/>
    </source>
</evidence>
<protein>
    <submittedName>
        <fullName evidence="14">O-methylsterigmatocystin oxidoreductase</fullName>
    </submittedName>
</protein>
<dbReference type="GO" id="GO:0016705">
    <property type="term" value="F:oxidoreductase activity, acting on paired donors, with incorporation or reduction of molecular oxygen"/>
    <property type="evidence" value="ECO:0007669"/>
    <property type="project" value="InterPro"/>
</dbReference>
<dbReference type="EMBL" id="LN679111">
    <property type="protein sequence ID" value="CEL53272.1"/>
    <property type="molecule type" value="Genomic_DNA"/>
</dbReference>
<proteinExistence type="inferred from homology"/>
<feature type="binding site" description="axial binding residue" evidence="13">
    <location>
        <position position="804"/>
    </location>
    <ligand>
        <name>heme</name>
        <dbReference type="ChEBI" id="CHEBI:30413"/>
    </ligand>
    <ligandPart>
        <name>Fe</name>
        <dbReference type="ChEBI" id="CHEBI:18248"/>
    </ligandPart>
</feature>
<evidence type="ECO:0000256" key="6">
    <source>
        <dbReference type="ARBA" id="ARBA00022692"/>
    </source>
</evidence>
<evidence type="ECO:0000256" key="2">
    <source>
        <dbReference type="ARBA" id="ARBA00004370"/>
    </source>
</evidence>
<evidence type="ECO:0000256" key="11">
    <source>
        <dbReference type="ARBA" id="ARBA00023033"/>
    </source>
</evidence>
<keyword evidence="10 13" id="KW-0408">Iron</keyword>
<dbReference type="Gene3D" id="1.10.630.10">
    <property type="entry name" value="Cytochrome P450"/>
    <property type="match status" value="1"/>
</dbReference>
<comment type="similarity">
    <text evidence="4">Belongs to the cytochrome P450 family.</text>
</comment>
<evidence type="ECO:0000256" key="1">
    <source>
        <dbReference type="ARBA" id="ARBA00001971"/>
    </source>
</evidence>
<evidence type="ECO:0000256" key="8">
    <source>
        <dbReference type="ARBA" id="ARBA00022989"/>
    </source>
</evidence>
<gene>
    <name evidence="14" type="ORF">RSOLAG1IB_06239</name>
</gene>
<dbReference type="PANTHER" id="PTHR46300">
    <property type="entry name" value="P450, PUTATIVE (EUROFUNG)-RELATED-RELATED"/>
    <property type="match status" value="1"/>
</dbReference>
<evidence type="ECO:0000313" key="15">
    <source>
        <dbReference type="Proteomes" id="UP000059188"/>
    </source>
</evidence>
<evidence type="ECO:0000256" key="3">
    <source>
        <dbReference type="ARBA" id="ARBA00005179"/>
    </source>
</evidence>
<reference evidence="14 15" key="1">
    <citation type="submission" date="2014-11" db="EMBL/GenBank/DDBJ databases">
        <authorList>
            <person name="Wibberg Daniel"/>
        </authorList>
    </citation>
    <scope>NUCLEOTIDE SEQUENCE [LARGE SCALE GENOMIC DNA]</scope>
    <source>
        <strain evidence="14">Rhizoctonia solani AG1-IB 7/3/14</strain>
    </source>
</reference>
<dbReference type="STRING" id="1108050.A0A0B7FAK5"/>
<comment type="pathway">
    <text evidence="3">Secondary metabolite biosynthesis.</text>
</comment>
<dbReference type="InterPro" id="IPR001128">
    <property type="entry name" value="Cyt_P450"/>
</dbReference>
<dbReference type="AlphaFoldDB" id="A0A0B7FAK5"/>